<evidence type="ECO:0000313" key="3">
    <source>
        <dbReference type="Proteomes" id="UP000287166"/>
    </source>
</evidence>
<evidence type="ECO:0000313" key="2">
    <source>
        <dbReference type="EMBL" id="GBE78801.1"/>
    </source>
</evidence>
<protein>
    <submittedName>
        <fullName evidence="2">Uncharacterized protein</fullName>
    </submittedName>
</protein>
<dbReference type="AlphaFoldDB" id="A0A401G9G3"/>
<evidence type="ECO:0000256" key="1">
    <source>
        <dbReference type="SAM" id="MobiDB-lite"/>
    </source>
</evidence>
<keyword evidence="3" id="KW-1185">Reference proteome</keyword>
<feature type="region of interest" description="Disordered" evidence="1">
    <location>
        <begin position="1"/>
        <end position="46"/>
    </location>
</feature>
<dbReference type="GeneID" id="38775718"/>
<reference evidence="2 3" key="1">
    <citation type="journal article" date="2018" name="Sci. Rep.">
        <title>Genome sequence of the cauliflower mushroom Sparassis crispa (Hanabiratake) and its association with beneficial usage.</title>
        <authorList>
            <person name="Kiyama R."/>
            <person name="Furutani Y."/>
            <person name="Kawaguchi K."/>
            <person name="Nakanishi T."/>
        </authorList>
    </citation>
    <scope>NUCLEOTIDE SEQUENCE [LARGE SCALE GENOMIC DNA]</scope>
</reference>
<dbReference type="Proteomes" id="UP000287166">
    <property type="component" value="Unassembled WGS sequence"/>
</dbReference>
<feature type="compositionally biased region" description="Basic and acidic residues" evidence="1">
    <location>
        <begin position="1"/>
        <end position="18"/>
    </location>
</feature>
<comment type="caution">
    <text evidence="2">The sequence shown here is derived from an EMBL/GenBank/DDBJ whole genome shotgun (WGS) entry which is preliminary data.</text>
</comment>
<gene>
    <name evidence="2" type="ORF">SCP_0116940</name>
</gene>
<dbReference type="InParanoid" id="A0A401G9G3"/>
<name>A0A401G9G3_9APHY</name>
<sequence length="79" mass="8289">MSWKSEAEGGGRCDDRGAVIHRGGPAREEEGRRRVQGGGVGCGEASQGLRDREDEAACRCRTAVAGATKTWLQNVSTAG</sequence>
<accession>A0A401G9G3</accession>
<proteinExistence type="predicted"/>
<dbReference type="EMBL" id="BFAD01000001">
    <property type="protein sequence ID" value="GBE78801.1"/>
    <property type="molecule type" value="Genomic_DNA"/>
</dbReference>
<organism evidence="2 3">
    <name type="scientific">Sparassis crispa</name>
    <dbReference type="NCBI Taxonomy" id="139825"/>
    <lineage>
        <taxon>Eukaryota</taxon>
        <taxon>Fungi</taxon>
        <taxon>Dikarya</taxon>
        <taxon>Basidiomycota</taxon>
        <taxon>Agaricomycotina</taxon>
        <taxon>Agaricomycetes</taxon>
        <taxon>Polyporales</taxon>
        <taxon>Sparassidaceae</taxon>
        <taxon>Sparassis</taxon>
    </lineage>
</organism>
<dbReference type="RefSeq" id="XP_027609714.1">
    <property type="nucleotide sequence ID" value="XM_027753913.1"/>
</dbReference>